<dbReference type="EMBL" id="CP084204">
    <property type="protein sequence ID" value="UZX26336.1"/>
    <property type="molecule type" value="Genomic_DNA"/>
</dbReference>
<protein>
    <submittedName>
        <fullName evidence="2">Helix-turn-helix domain-containing protein</fullName>
    </submittedName>
</protein>
<feature type="domain" description="PucR C-terminal helix-turn-helix" evidence="1">
    <location>
        <begin position="51"/>
        <end position="107"/>
    </location>
</feature>
<keyword evidence="3" id="KW-1185">Reference proteome</keyword>
<organism evidence="2 3">
    <name type="scientific">Streptomyces tanashiensis</name>
    <dbReference type="NCBI Taxonomy" id="67367"/>
    <lineage>
        <taxon>Bacteria</taxon>
        <taxon>Bacillati</taxon>
        <taxon>Actinomycetota</taxon>
        <taxon>Actinomycetes</taxon>
        <taxon>Kitasatosporales</taxon>
        <taxon>Streptomycetaceae</taxon>
        <taxon>Streptomyces</taxon>
    </lineage>
</organism>
<gene>
    <name evidence="2" type="ORF">LDH80_39430</name>
</gene>
<name>A0ABY6R8D8_9ACTN</name>
<dbReference type="PANTHER" id="PTHR33744">
    <property type="entry name" value="CARBOHYDRATE DIACID REGULATOR"/>
    <property type="match status" value="1"/>
</dbReference>
<dbReference type="GeneID" id="95605637"/>
<evidence type="ECO:0000313" key="3">
    <source>
        <dbReference type="Proteomes" id="UP001164506"/>
    </source>
</evidence>
<dbReference type="RefSeq" id="WP_267260391.1">
    <property type="nucleotide sequence ID" value="NZ_CP084204.1"/>
</dbReference>
<dbReference type="InterPro" id="IPR025736">
    <property type="entry name" value="PucR_C-HTH_dom"/>
</dbReference>
<sequence length="126" mass="13902">MERADLIAALAGRPGVHQLQDVLLDYCIARPGDSATELAALLEPLDRHPELTATLAAFLDCDLDRRRAARALGVHPNTVDNRLARTTELTGLDPRTTRGVQLFGAAFAIRRQPQPRLETPRHAHVR</sequence>
<reference evidence="2" key="1">
    <citation type="submission" date="2021-09" db="EMBL/GenBank/DDBJ databases">
        <title>Complete genome sequence and metabolic characterization of Streptomyces tanashiensis DSM 731 the producer of antibacterial Kalafungin and diverse secondary metabolites.</title>
        <authorList>
            <person name="Abbasi M.N."/>
            <person name="Anwar M.N."/>
            <person name="Alam K."/>
            <person name="Shoaib M."/>
            <person name="Lin Z."/>
            <person name="Hayat M."/>
            <person name="Ali M.I."/>
            <person name="Malik H.M.T."/>
            <person name="Ahmed I."/>
            <person name="Li A."/>
            <person name="Hailong Wang H."/>
            <person name="Zhang Y."/>
        </authorList>
    </citation>
    <scope>NUCLEOTIDE SEQUENCE</scope>
    <source>
        <strain evidence="2">Kala</strain>
    </source>
</reference>
<proteinExistence type="predicted"/>
<evidence type="ECO:0000313" key="2">
    <source>
        <dbReference type="EMBL" id="UZX26336.1"/>
    </source>
</evidence>
<accession>A0ABY6R8D8</accession>
<dbReference type="Pfam" id="PF13556">
    <property type="entry name" value="HTH_30"/>
    <property type="match status" value="1"/>
</dbReference>
<dbReference type="PANTHER" id="PTHR33744:SF7">
    <property type="entry name" value="PUCR FAMILY TRANSCRIPTIONAL REGULATOR"/>
    <property type="match status" value="1"/>
</dbReference>
<dbReference type="InterPro" id="IPR042070">
    <property type="entry name" value="PucR_C-HTH_sf"/>
</dbReference>
<dbReference type="Gene3D" id="1.10.10.2840">
    <property type="entry name" value="PucR C-terminal helix-turn-helix domain"/>
    <property type="match status" value="1"/>
</dbReference>
<dbReference type="Proteomes" id="UP001164506">
    <property type="component" value="Chromosome"/>
</dbReference>
<dbReference type="InterPro" id="IPR051448">
    <property type="entry name" value="CdaR-like_regulators"/>
</dbReference>
<evidence type="ECO:0000259" key="1">
    <source>
        <dbReference type="Pfam" id="PF13556"/>
    </source>
</evidence>